<dbReference type="SUPFAM" id="SSF53067">
    <property type="entry name" value="Actin-like ATPase domain"/>
    <property type="match status" value="2"/>
</dbReference>
<sequence>MFIGIDLGTSGIKVLLVDGNQQEVASHTESLTVQRPHLGWSEQDPEAWWKATCRALDSLKEQAPEALSEVQGIGLSGQQHGAVLLGENGKILRPCILWNDTRSEKECKIFEKRFPQSREVTGNLAMPGFTAPKLIWVENHEPDIFKETQHVLLPKAWLRYKMTGEMLEDMSDASGSLWLDVAHRKWSLEALKATHLSEDNMPKLCEGTEPAGTLKDEFVQRWGFKKAPIFAGSAGDNAAGAVGLGATHPGDAFISLGTSGVIWITTEEFRAKHEAAIHSFCHAIPQTWNQMGVTLSAASSFAWWSRVTGLKEKELLDELPEKPVSPSHIFFAPYLSGERTPYNDGDIRGAFVGLSHDTTRAEMTQAVLEGVAFSFRDGLEALRASGSIIEEANVIGGGSKSPFWVSVLASILGIKLYGLAHGEHGGAFGAARLARIAVTKEDVEKVCTYPERISMTEPDIELQKQYEKLYKSYRKIYPALHSLHLENRD</sequence>
<protein>
    <recommendedName>
        <fullName evidence="8 10">Xylulose kinase</fullName>
        <shortName evidence="8 10">Xylulokinase</shortName>
        <ecNumber evidence="8 10">2.7.1.17</ecNumber>
    </recommendedName>
</protein>
<feature type="domain" description="Carbohydrate kinase FGGY C-terminal" evidence="12">
    <location>
        <begin position="253"/>
        <end position="437"/>
    </location>
</feature>
<evidence type="ECO:0000259" key="12">
    <source>
        <dbReference type="Pfam" id="PF02782"/>
    </source>
</evidence>
<dbReference type="Pfam" id="PF00370">
    <property type="entry name" value="FGGY_N"/>
    <property type="match status" value="1"/>
</dbReference>
<keyword evidence="6 8" id="KW-0067">ATP-binding</keyword>
<evidence type="ECO:0000256" key="7">
    <source>
        <dbReference type="ARBA" id="ARBA00023277"/>
    </source>
</evidence>
<dbReference type="GO" id="GO:0042732">
    <property type="term" value="P:D-xylose metabolic process"/>
    <property type="evidence" value="ECO:0007669"/>
    <property type="project" value="UniProtKB-KW"/>
</dbReference>
<feature type="active site" description="Proton acceptor" evidence="8">
    <location>
        <position position="236"/>
    </location>
</feature>
<dbReference type="EC" id="2.7.1.17" evidence="8 10"/>
<evidence type="ECO:0000313" key="14">
    <source>
        <dbReference type="Proteomes" id="UP000316313"/>
    </source>
</evidence>
<feature type="site" description="Important for activity" evidence="8">
    <location>
        <position position="6"/>
    </location>
</feature>
<name>A0A4Y6UMG5_9PROT</name>
<evidence type="ECO:0000259" key="11">
    <source>
        <dbReference type="Pfam" id="PF00370"/>
    </source>
</evidence>
<dbReference type="InterPro" id="IPR018485">
    <property type="entry name" value="FGGY_C"/>
</dbReference>
<dbReference type="AlphaFoldDB" id="A0A4Y6UMG5"/>
<feature type="domain" description="Carbohydrate kinase FGGY N-terminal" evidence="11">
    <location>
        <begin position="1"/>
        <end position="243"/>
    </location>
</feature>
<comment type="catalytic activity">
    <reaction evidence="8 10">
        <text>D-xylulose + ATP = D-xylulose 5-phosphate + ADP + H(+)</text>
        <dbReference type="Rhea" id="RHEA:10964"/>
        <dbReference type="ChEBI" id="CHEBI:15378"/>
        <dbReference type="ChEBI" id="CHEBI:17140"/>
        <dbReference type="ChEBI" id="CHEBI:30616"/>
        <dbReference type="ChEBI" id="CHEBI:57737"/>
        <dbReference type="ChEBI" id="CHEBI:456216"/>
        <dbReference type="EC" id="2.7.1.17"/>
    </reaction>
</comment>
<accession>A0A4Y6UMG5</accession>
<dbReference type="Gene3D" id="3.30.420.40">
    <property type="match status" value="2"/>
</dbReference>
<dbReference type="InterPro" id="IPR018484">
    <property type="entry name" value="FGGY_N"/>
</dbReference>
<keyword evidence="4 8" id="KW-0547">Nucleotide-binding</keyword>
<reference evidence="13 14" key="1">
    <citation type="submission" date="2019-03" db="EMBL/GenBank/DDBJ databases">
        <title>The complete genome sequence of Swingsia samuiensis NBRC107927(T).</title>
        <authorList>
            <person name="Chua K.-O."/>
            <person name="Chan K.-G."/>
            <person name="See-Too W.-S."/>
        </authorList>
    </citation>
    <scope>NUCLEOTIDE SEQUENCE [LARGE SCALE GENOMIC DNA]</scope>
    <source>
        <strain evidence="13 14">AH83</strain>
    </source>
</reference>
<dbReference type="InterPro" id="IPR043129">
    <property type="entry name" value="ATPase_NBD"/>
</dbReference>
<dbReference type="NCBIfam" id="TIGR01312">
    <property type="entry name" value="XylB"/>
    <property type="match status" value="1"/>
</dbReference>
<keyword evidence="14" id="KW-1185">Reference proteome</keyword>
<evidence type="ECO:0000256" key="6">
    <source>
        <dbReference type="ARBA" id="ARBA00022840"/>
    </source>
</evidence>
<keyword evidence="3 8" id="KW-0808">Transferase</keyword>
<evidence type="ECO:0000256" key="3">
    <source>
        <dbReference type="ARBA" id="ARBA00022679"/>
    </source>
</evidence>
<dbReference type="HAMAP" id="MF_02220">
    <property type="entry name" value="XylB"/>
    <property type="match status" value="1"/>
</dbReference>
<keyword evidence="5 8" id="KW-0418">Kinase</keyword>
<comment type="function">
    <text evidence="8">Catalyzes the phosphorylation of D-xylulose to D-xylulose 5-phosphate.</text>
</comment>
<dbReference type="OrthoDB" id="9805576at2"/>
<comment type="similarity">
    <text evidence="1 8 9">Belongs to the FGGY kinase family.</text>
</comment>
<dbReference type="EMBL" id="CP038141">
    <property type="protein sequence ID" value="QDH17868.1"/>
    <property type="molecule type" value="Genomic_DNA"/>
</dbReference>
<dbReference type="CDD" id="cd07808">
    <property type="entry name" value="ASKHA_NBD_FGGY_EcXK-like"/>
    <property type="match status" value="1"/>
</dbReference>
<evidence type="ECO:0000313" key="13">
    <source>
        <dbReference type="EMBL" id="QDH17868.1"/>
    </source>
</evidence>
<dbReference type="GO" id="GO:0005524">
    <property type="term" value="F:ATP binding"/>
    <property type="evidence" value="ECO:0007669"/>
    <property type="project" value="UniProtKB-UniRule"/>
</dbReference>
<keyword evidence="2 8" id="KW-0859">Xylose metabolism</keyword>
<gene>
    <name evidence="8 10 13" type="primary">xylB</name>
    <name evidence="13" type="ORF">E3D00_10020</name>
</gene>
<evidence type="ECO:0000256" key="9">
    <source>
        <dbReference type="RuleBase" id="RU003733"/>
    </source>
</evidence>
<dbReference type="PANTHER" id="PTHR43095:SF6">
    <property type="entry name" value="XYLULOSE KINASE"/>
    <property type="match status" value="1"/>
</dbReference>
<organism evidence="13 14">
    <name type="scientific">Swingsia samuiensis</name>
    <dbReference type="NCBI Taxonomy" id="1293412"/>
    <lineage>
        <taxon>Bacteria</taxon>
        <taxon>Pseudomonadati</taxon>
        <taxon>Pseudomonadota</taxon>
        <taxon>Alphaproteobacteria</taxon>
        <taxon>Acetobacterales</taxon>
        <taxon>Acetobacteraceae</taxon>
        <taxon>Swingsia</taxon>
    </lineage>
</organism>
<dbReference type="InterPro" id="IPR006000">
    <property type="entry name" value="Xylulokinase"/>
</dbReference>
<evidence type="ECO:0000256" key="1">
    <source>
        <dbReference type="ARBA" id="ARBA00009156"/>
    </source>
</evidence>
<dbReference type="GO" id="GO:0005998">
    <property type="term" value="P:xylulose catabolic process"/>
    <property type="evidence" value="ECO:0007669"/>
    <property type="project" value="UniProtKB-UniRule"/>
</dbReference>
<dbReference type="KEGG" id="ssam:E3D00_10020"/>
<evidence type="ECO:0000256" key="10">
    <source>
        <dbReference type="RuleBase" id="RU364073"/>
    </source>
</evidence>
<proteinExistence type="inferred from homology"/>
<dbReference type="InterPro" id="IPR050406">
    <property type="entry name" value="FGGY_Carb_Kinase"/>
</dbReference>
<dbReference type="PIRSF" id="PIRSF000538">
    <property type="entry name" value="GlpK"/>
    <property type="match status" value="1"/>
</dbReference>
<evidence type="ECO:0000256" key="2">
    <source>
        <dbReference type="ARBA" id="ARBA00022629"/>
    </source>
</evidence>
<evidence type="ECO:0000256" key="4">
    <source>
        <dbReference type="ARBA" id="ARBA00022741"/>
    </source>
</evidence>
<feature type="binding site" evidence="8">
    <location>
        <begin position="79"/>
        <end position="80"/>
    </location>
    <ligand>
        <name>substrate</name>
    </ligand>
</feature>
<evidence type="ECO:0000256" key="5">
    <source>
        <dbReference type="ARBA" id="ARBA00022777"/>
    </source>
</evidence>
<dbReference type="Proteomes" id="UP000316313">
    <property type="component" value="Chromosome"/>
</dbReference>
<dbReference type="InterPro" id="IPR000577">
    <property type="entry name" value="Carb_kinase_FGGY"/>
</dbReference>
<evidence type="ECO:0000256" key="8">
    <source>
        <dbReference type="HAMAP-Rule" id="MF_02220"/>
    </source>
</evidence>
<dbReference type="InterPro" id="IPR018483">
    <property type="entry name" value="Carb_kinase_FGGY_CS"/>
</dbReference>
<dbReference type="Pfam" id="PF02782">
    <property type="entry name" value="FGGY_C"/>
    <property type="match status" value="1"/>
</dbReference>
<dbReference type="PANTHER" id="PTHR43095">
    <property type="entry name" value="SUGAR KINASE"/>
    <property type="match status" value="1"/>
</dbReference>
<dbReference type="GO" id="GO:0004856">
    <property type="term" value="F:D-xylulokinase activity"/>
    <property type="evidence" value="ECO:0007669"/>
    <property type="project" value="UniProtKB-UniRule"/>
</dbReference>
<keyword evidence="7 8" id="KW-0119">Carbohydrate metabolism</keyword>
<dbReference type="PROSITE" id="PS00445">
    <property type="entry name" value="FGGY_KINASES_2"/>
    <property type="match status" value="1"/>
</dbReference>
<dbReference type="RefSeq" id="WP_141462219.1">
    <property type="nucleotide sequence ID" value="NZ_CP038141.1"/>
</dbReference>